<evidence type="ECO:0000313" key="4">
    <source>
        <dbReference type="EMBL" id="UZP73690.1"/>
    </source>
</evidence>
<accession>A0ABY6Q480</accession>
<evidence type="ECO:0000256" key="2">
    <source>
        <dbReference type="SAM" id="Phobius"/>
    </source>
</evidence>
<keyword evidence="2" id="KW-1133">Transmembrane helix</keyword>
<dbReference type="PROSITE" id="PS51724">
    <property type="entry name" value="SPOR"/>
    <property type="match status" value="2"/>
</dbReference>
<name>A0ABY6Q480_9GAMM</name>
<proteinExistence type="predicted"/>
<evidence type="ECO:0000256" key="1">
    <source>
        <dbReference type="SAM" id="MobiDB-lite"/>
    </source>
</evidence>
<evidence type="ECO:0000313" key="5">
    <source>
        <dbReference type="Proteomes" id="UP001317963"/>
    </source>
</evidence>
<feature type="region of interest" description="Disordered" evidence="1">
    <location>
        <begin position="1"/>
        <end position="115"/>
    </location>
</feature>
<feature type="region of interest" description="Disordered" evidence="1">
    <location>
        <begin position="202"/>
        <end position="242"/>
    </location>
</feature>
<feature type="compositionally biased region" description="Basic and acidic residues" evidence="1">
    <location>
        <begin position="1"/>
        <end position="10"/>
    </location>
</feature>
<keyword evidence="5" id="KW-1185">Reference proteome</keyword>
<dbReference type="InterPro" id="IPR036680">
    <property type="entry name" value="SPOR-like_sf"/>
</dbReference>
<dbReference type="Pfam" id="PF05036">
    <property type="entry name" value="SPOR"/>
    <property type="match status" value="1"/>
</dbReference>
<sequence>MDEKDDDKKRVLTPPSEWADGLKPKSSTQSGEDTEIDESTDWLEDDDFEVPPSSESSANVEPSADEEPSANEEPSAQEGTEGATGRSADVHSASRADAILTDHGEAQAGSAPNRGSKLPWLVAVAGFVIAGGMGGLWLDSQSTATTEIAELKDTIRALKRSENQASSQDSDLVADNAALQLQISELQQKNTELADENEALKDREAERAQRAIAQSTKEAPATAVATKASASTGTSPSSVPPNQSGGLWFVNLESHKTQAVANERLALLRNKIPSMNLSIASAEVKGQTYYRVRAAGFTSKLDASMASKWAAQALNAGPFWIGKDSEKKQRAMSELKTSPKARVANNAPSARVKAPVRAPLAKQPVRLRSLPMRDNWFVFVDTYDSGQRADEVISTLNGQGLDAKVAVESRSGELFYRVQIVGIENETTGNTIVSQLRADAFKNARLRKTVN</sequence>
<dbReference type="Gene3D" id="3.30.70.1070">
    <property type="entry name" value="Sporulation related repeat"/>
    <property type="match status" value="1"/>
</dbReference>
<organism evidence="4 5">
    <name type="scientific">Candidatus Paraluminiphilus aquimaris</name>
    <dbReference type="NCBI Taxonomy" id="2518994"/>
    <lineage>
        <taxon>Bacteria</taxon>
        <taxon>Pseudomonadati</taxon>
        <taxon>Pseudomonadota</taxon>
        <taxon>Gammaproteobacteria</taxon>
        <taxon>Cellvibrionales</taxon>
        <taxon>Halieaceae</taxon>
        <taxon>Candidatus Paraluminiphilus</taxon>
    </lineage>
</organism>
<dbReference type="InterPro" id="IPR007730">
    <property type="entry name" value="SPOR-like_dom"/>
</dbReference>
<dbReference type="RefSeq" id="WP_279242486.1">
    <property type="nucleotide sequence ID" value="NZ_CP036501.1"/>
</dbReference>
<dbReference type="EMBL" id="CP036501">
    <property type="protein sequence ID" value="UZP73690.1"/>
    <property type="molecule type" value="Genomic_DNA"/>
</dbReference>
<feature type="domain" description="SPOR" evidence="3">
    <location>
        <begin position="242"/>
        <end position="323"/>
    </location>
</feature>
<keyword evidence="2" id="KW-0472">Membrane</keyword>
<keyword evidence="2" id="KW-0812">Transmembrane</keyword>
<feature type="transmembrane region" description="Helical" evidence="2">
    <location>
        <begin position="118"/>
        <end position="138"/>
    </location>
</feature>
<feature type="compositionally biased region" description="Basic and acidic residues" evidence="1">
    <location>
        <begin position="88"/>
        <end position="105"/>
    </location>
</feature>
<feature type="compositionally biased region" description="Low complexity" evidence="1">
    <location>
        <begin position="210"/>
        <end position="241"/>
    </location>
</feature>
<protein>
    <recommendedName>
        <fullName evidence="3">SPOR domain-containing protein</fullName>
    </recommendedName>
</protein>
<gene>
    <name evidence="4" type="ORF">E0F26_02590</name>
</gene>
<evidence type="ECO:0000259" key="3">
    <source>
        <dbReference type="PROSITE" id="PS51724"/>
    </source>
</evidence>
<feature type="compositionally biased region" description="Acidic residues" evidence="1">
    <location>
        <begin position="32"/>
        <end position="49"/>
    </location>
</feature>
<dbReference type="Proteomes" id="UP001317963">
    <property type="component" value="Chromosome"/>
</dbReference>
<reference evidence="4 5" key="1">
    <citation type="submission" date="2019-02" db="EMBL/GenBank/DDBJ databases">
        <title>Halieaceae_genomes.</title>
        <authorList>
            <person name="Li S.-H."/>
        </authorList>
    </citation>
    <scope>NUCLEOTIDE SEQUENCE [LARGE SCALE GENOMIC DNA]</scope>
    <source>
        <strain evidence="4 5">JH123</strain>
    </source>
</reference>
<feature type="domain" description="SPOR" evidence="3">
    <location>
        <begin position="370"/>
        <end position="449"/>
    </location>
</feature>